<evidence type="ECO:0000256" key="3">
    <source>
        <dbReference type="ARBA" id="ARBA00022475"/>
    </source>
</evidence>
<dbReference type="NCBIfam" id="TIGR03409">
    <property type="entry name" value="urea_trans_UrtB"/>
    <property type="match status" value="1"/>
</dbReference>
<evidence type="ECO:0000256" key="4">
    <source>
        <dbReference type="ARBA" id="ARBA00022692"/>
    </source>
</evidence>
<feature type="transmembrane region" description="Helical" evidence="9">
    <location>
        <begin position="308"/>
        <end position="335"/>
    </location>
</feature>
<dbReference type="PANTHER" id="PTHR11795">
    <property type="entry name" value="BRANCHED-CHAIN AMINO ACID TRANSPORT SYSTEM PERMEASE PROTEIN LIVH"/>
    <property type="match status" value="1"/>
</dbReference>
<dbReference type="InterPro" id="IPR001851">
    <property type="entry name" value="ABC_transp_permease"/>
</dbReference>
<evidence type="ECO:0000256" key="5">
    <source>
        <dbReference type="ARBA" id="ARBA00022970"/>
    </source>
</evidence>
<keyword evidence="11" id="KW-1185">Reference proteome</keyword>
<dbReference type="AlphaFoldDB" id="A0A2P7S7G6"/>
<feature type="transmembrane region" description="Helical" evidence="9">
    <location>
        <begin position="494"/>
        <end position="514"/>
    </location>
</feature>
<dbReference type="InterPro" id="IPR017779">
    <property type="entry name" value="ABC_UrtB_bac"/>
</dbReference>
<keyword evidence="3" id="KW-1003">Cell membrane</keyword>
<evidence type="ECO:0000256" key="7">
    <source>
        <dbReference type="ARBA" id="ARBA00023136"/>
    </source>
</evidence>
<organism evidence="10 11">
    <name type="scientific">Kumtagia ephedrae</name>
    <dbReference type="NCBI Taxonomy" id="2116701"/>
    <lineage>
        <taxon>Bacteria</taxon>
        <taxon>Pseudomonadati</taxon>
        <taxon>Pseudomonadota</taxon>
        <taxon>Alphaproteobacteria</taxon>
        <taxon>Hyphomicrobiales</taxon>
        <taxon>Phyllobacteriaceae</taxon>
        <taxon>Kumtagia</taxon>
    </lineage>
</organism>
<proteinExistence type="inferred from homology"/>
<evidence type="ECO:0000256" key="8">
    <source>
        <dbReference type="ARBA" id="ARBA00037998"/>
    </source>
</evidence>
<feature type="transmembrane region" description="Helical" evidence="9">
    <location>
        <begin position="399"/>
        <end position="417"/>
    </location>
</feature>
<reference evidence="10 11" key="1">
    <citation type="submission" date="2018-03" db="EMBL/GenBank/DDBJ databases">
        <title>The draft genome of Mesorhizobium sp. 6GN-30.</title>
        <authorList>
            <person name="Liu L."/>
            <person name="Li L."/>
            <person name="Wang T."/>
            <person name="Zhang X."/>
            <person name="Liang L."/>
        </authorList>
    </citation>
    <scope>NUCLEOTIDE SEQUENCE [LARGE SCALE GENOMIC DNA]</scope>
    <source>
        <strain evidence="10 11">6GN30</strain>
    </source>
</reference>
<dbReference type="OrthoDB" id="9807115at2"/>
<sequence length="600" mass="62799">MTCSAPSHPPLACRPSPPQGGRSAFVSLPACYATLAIGESGDDSQSPPLRGRWPAGQRGVGRSAALTVLAFLLTFLAAFISPASADEAALRATIAKFAQAKNFQATESVVKELAAAGDPAVEKPLAALAEGDLYVRKSDAAVFIGRESGQAVKLADPLTGAEAGEAAKSEVTKVRVNNSLRRAIREALGSLTLGAEDPAARLAAAQTMFRTPDPDAIEALDAAIAKEGVASVKTALEQARAAAALASDLPEADKLAAIQVVAARGDRDALSLLTGFQARAEGPQKEAAAAAISTINSSLAIWAAGQNVWYGISLGSVLLLAAIGLAITFGVMGVINMAHGEMVMLGAYTTYVVQNVIRTSAPNLFDWSLAIALPLAFLVAAAVGFAIERGIIRFLYGRPLETLLATWGVSLILQQAVRTVFGPTNREVGNPSWMSGAFELGQLSITWNRLWILCFALAVFFVLLFVMKKTPWGLQMRAVTANRRMASSMGIRTPWVDALTFALGSGIAGIAGVALSQIDNVSPNLGQGYIIDSFMVVVFGGVGNLWGTLVGAFSLGVLNKFLEPYAGAVLGKILVLVLIILFIQKRPRGLFALKGRAVEA</sequence>
<feature type="transmembrane region" description="Helical" evidence="9">
    <location>
        <begin position="60"/>
        <end position="80"/>
    </location>
</feature>
<protein>
    <submittedName>
        <fullName evidence="10">Urea ABC transporter permease subunit UrtB</fullName>
    </submittedName>
</protein>
<dbReference type="PANTHER" id="PTHR11795:SF447">
    <property type="entry name" value="ABC TRANSPORTER PERMEASE PROTEIN"/>
    <property type="match status" value="1"/>
</dbReference>
<feature type="transmembrane region" description="Helical" evidence="9">
    <location>
        <begin position="450"/>
        <end position="467"/>
    </location>
</feature>
<keyword evidence="6 9" id="KW-1133">Transmembrane helix</keyword>
<dbReference type="EMBL" id="PXYK01000014">
    <property type="protein sequence ID" value="PSJ58416.1"/>
    <property type="molecule type" value="Genomic_DNA"/>
</dbReference>
<evidence type="ECO:0000256" key="9">
    <source>
        <dbReference type="SAM" id="Phobius"/>
    </source>
</evidence>
<dbReference type="GO" id="GO:0006865">
    <property type="term" value="P:amino acid transport"/>
    <property type="evidence" value="ECO:0007669"/>
    <property type="project" value="UniProtKB-KW"/>
</dbReference>
<feature type="transmembrane region" description="Helical" evidence="9">
    <location>
        <begin position="534"/>
        <end position="558"/>
    </location>
</feature>
<evidence type="ECO:0000256" key="1">
    <source>
        <dbReference type="ARBA" id="ARBA00004651"/>
    </source>
</evidence>
<dbReference type="CDD" id="cd06582">
    <property type="entry name" value="TM_PBP1_LivH_like"/>
    <property type="match status" value="1"/>
</dbReference>
<dbReference type="Proteomes" id="UP000241229">
    <property type="component" value="Unassembled WGS sequence"/>
</dbReference>
<accession>A0A2P7S7G6</accession>
<dbReference type="GO" id="GO:0005886">
    <property type="term" value="C:plasma membrane"/>
    <property type="evidence" value="ECO:0007669"/>
    <property type="project" value="UniProtKB-SubCell"/>
</dbReference>
<keyword evidence="5" id="KW-0029">Amino-acid transport</keyword>
<dbReference type="InterPro" id="IPR052157">
    <property type="entry name" value="BCAA_transport_permease"/>
</dbReference>
<feature type="transmembrane region" description="Helical" evidence="9">
    <location>
        <begin position="367"/>
        <end position="387"/>
    </location>
</feature>
<evidence type="ECO:0000313" key="11">
    <source>
        <dbReference type="Proteomes" id="UP000241229"/>
    </source>
</evidence>
<name>A0A2P7S7G6_9HYPH</name>
<evidence type="ECO:0000256" key="2">
    <source>
        <dbReference type="ARBA" id="ARBA00022448"/>
    </source>
</evidence>
<comment type="caution">
    <text evidence="10">The sequence shown here is derived from an EMBL/GenBank/DDBJ whole genome shotgun (WGS) entry which is preliminary data.</text>
</comment>
<feature type="transmembrane region" description="Helical" evidence="9">
    <location>
        <begin position="565"/>
        <end position="583"/>
    </location>
</feature>
<keyword evidence="4 9" id="KW-0812">Transmembrane</keyword>
<keyword evidence="2" id="KW-0813">Transport</keyword>
<gene>
    <name evidence="10" type="primary">urtB</name>
    <name evidence="10" type="ORF">C7I84_15760</name>
</gene>
<comment type="subcellular location">
    <subcellularLocation>
        <location evidence="1">Cell membrane</location>
        <topology evidence="1">Multi-pass membrane protein</topology>
    </subcellularLocation>
</comment>
<keyword evidence="7 9" id="KW-0472">Membrane</keyword>
<dbReference type="GO" id="GO:0022857">
    <property type="term" value="F:transmembrane transporter activity"/>
    <property type="evidence" value="ECO:0007669"/>
    <property type="project" value="InterPro"/>
</dbReference>
<dbReference type="Pfam" id="PF02653">
    <property type="entry name" value="BPD_transp_2"/>
    <property type="match status" value="1"/>
</dbReference>
<evidence type="ECO:0000313" key="10">
    <source>
        <dbReference type="EMBL" id="PSJ58416.1"/>
    </source>
</evidence>
<evidence type="ECO:0000256" key="6">
    <source>
        <dbReference type="ARBA" id="ARBA00022989"/>
    </source>
</evidence>
<comment type="similarity">
    <text evidence="8">Belongs to the binding-protein-dependent transport system permease family. LivHM subfamily.</text>
</comment>